<evidence type="ECO:0000259" key="2">
    <source>
        <dbReference type="Pfam" id="PF07589"/>
    </source>
</evidence>
<dbReference type="InterPro" id="IPR013424">
    <property type="entry name" value="Ice-binding_C"/>
</dbReference>
<accession>A0A7X2INC9</accession>
<feature type="signal peptide" evidence="1">
    <location>
        <begin position="1"/>
        <end position="34"/>
    </location>
</feature>
<dbReference type="NCBIfam" id="TIGR02595">
    <property type="entry name" value="PEP_CTERM"/>
    <property type="match status" value="1"/>
</dbReference>
<evidence type="ECO:0000313" key="3">
    <source>
        <dbReference type="EMBL" id="MRV73197.1"/>
    </source>
</evidence>
<organism evidence="3 4">
    <name type="scientific">Pseudoduganella rivuli</name>
    <dbReference type="NCBI Taxonomy" id="2666085"/>
    <lineage>
        <taxon>Bacteria</taxon>
        <taxon>Pseudomonadati</taxon>
        <taxon>Pseudomonadota</taxon>
        <taxon>Betaproteobacteria</taxon>
        <taxon>Burkholderiales</taxon>
        <taxon>Oxalobacteraceae</taxon>
        <taxon>Telluria group</taxon>
        <taxon>Pseudoduganella</taxon>
    </lineage>
</organism>
<dbReference type="InterPro" id="IPR022472">
    <property type="entry name" value="VPLPA-CTERM"/>
</dbReference>
<dbReference type="EMBL" id="WKJJ01000009">
    <property type="protein sequence ID" value="MRV73197.1"/>
    <property type="molecule type" value="Genomic_DNA"/>
</dbReference>
<proteinExistence type="predicted"/>
<dbReference type="Proteomes" id="UP000446768">
    <property type="component" value="Unassembled WGS sequence"/>
</dbReference>
<evidence type="ECO:0000313" key="4">
    <source>
        <dbReference type="Proteomes" id="UP000446768"/>
    </source>
</evidence>
<gene>
    <name evidence="3" type="ORF">GJ700_15915</name>
</gene>
<feature type="domain" description="Ice-binding protein C-terminal" evidence="2">
    <location>
        <begin position="217"/>
        <end position="241"/>
    </location>
</feature>
<dbReference type="Pfam" id="PF07589">
    <property type="entry name" value="PEP-CTERM"/>
    <property type="match status" value="1"/>
</dbReference>
<feature type="chain" id="PRO_5031165927" evidence="1">
    <location>
        <begin position="35"/>
        <end position="246"/>
    </location>
</feature>
<keyword evidence="4" id="KW-1185">Reference proteome</keyword>
<dbReference type="AlphaFoldDB" id="A0A7X2INC9"/>
<sequence>MATIAFIQFVMKKTLSTAAIAIAASFGIASTTHAEPLRYDYTATLTSIREQSSQVTFIDAVNILGHDIANGAKVTGRMSYDSATPRTPFPDYEIPGQLHRYEYGVQSNTITADFEGGLSFQSGFWPNTSLSGTSILVANNWFGDMFELLGLAFGADGSNQSVGLTLQDPTQMAFDTTDLPSLPDLGAFRNTLFRYTYTDADRQMTYTLDGEITSLTAIPEPASALLMLSGLGMLAAVRRRKTAGAK</sequence>
<name>A0A7X2INC9_9BURK</name>
<dbReference type="RefSeq" id="WP_154375515.1">
    <property type="nucleotide sequence ID" value="NZ_WKJJ01000009.1"/>
</dbReference>
<reference evidence="3 4" key="1">
    <citation type="submission" date="2019-11" db="EMBL/GenBank/DDBJ databases">
        <title>Novel species isolated from a subtropical stream in China.</title>
        <authorList>
            <person name="Lu H."/>
        </authorList>
    </citation>
    <scope>NUCLEOTIDE SEQUENCE [LARGE SCALE GENOMIC DNA]</scope>
    <source>
        <strain evidence="3 4">FT92W</strain>
    </source>
</reference>
<dbReference type="NCBIfam" id="TIGR03370">
    <property type="entry name" value="VPLPA-CTERM"/>
    <property type="match status" value="1"/>
</dbReference>
<evidence type="ECO:0000256" key="1">
    <source>
        <dbReference type="SAM" id="SignalP"/>
    </source>
</evidence>
<keyword evidence="1" id="KW-0732">Signal</keyword>
<protein>
    <submittedName>
        <fullName evidence="3">VPLPA-CTERM sorting domain-containing protein</fullName>
    </submittedName>
</protein>
<comment type="caution">
    <text evidence="3">The sequence shown here is derived from an EMBL/GenBank/DDBJ whole genome shotgun (WGS) entry which is preliminary data.</text>
</comment>